<dbReference type="GO" id="GO:0061631">
    <property type="term" value="F:ubiquitin conjugating enzyme activity"/>
    <property type="evidence" value="ECO:0007669"/>
    <property type="project" value="UniProtKB-EC"/>
</dbReference>
<sequence length="152" mass="17246">MTATNRIKKDLLSLQADPPSGCSAGPVGDDLFHWHAMICGPPDSPYLGGVFRLAIQFPKDYPFKPPEIKFSTKIYHVNIALDGRICLEMLNEDNWTPNYTIGKLLIAIDELLSSPNPDLGIRPEVIEQFRKNREQYDSTAKEWTRLYAKPQI</sequence>
<dbReference type="GO" id="GO:0006511">
    <property type="term" value="P:ubiquitin-dependent protein catabolic process"/>
    <property type="evidence" value="ECO:0007669"/>
    <property type="project" value="UniProtKB-ARBA"/>
</dbReference>
<evidence type="ECO:0000256" key="5">
    <source>
        <dbReference type="ARBA" id="ARBA00022741"/>
    </source>
</evidence>
<dbReference type="Proteomes" id="UP001142055">
    <property type="component" value="Chromosome 1"/>
</dbReference>
<keyword evidence="6" id="KW-0833">Ubl conjugation pathway</keyword>
<proteinExistence type="predicted"/>
<evidence type="ECO:0000256" key="3">
    <source>
        <dbReference type="ARBA" id="ARBA00012486"/>
    </source>
</evidence>
<evidence type="ECO:0000256" key="7">
    <source>
        <dbReference type="ARBA" id="ARBA00022840"/>
    </source>
</evidence>
<comment type="caution">
    <text evidence="9">The sequence shown here is derived from an EMBL/GenBank/DDBJ whole genome shotgun (WGS) entry which is preliminary data.</text>
</comment>
<dbReference type="AlphaFoldDB" id="A0A9Q0MHN0"/>
<gene>
    <name evidence="9" type="ORF">RDWZM_003828</name>
</gene>
<comment type="catalytic activity">
    <reaction evidence="1">
        <text>S-ubiquitinyl-[E1 ubiquitin-activating enzyme]-L-cysteine + [E2 ubiquitin-conjugating enzyme]-L-cysteine = [E1 ubiquitin-activating enzyme]-L-cysteine + S-ubiquitinyl-[E2 ubiquitin-conjugating enzyme]-L-cysteine.</text>
        <dbReference type="EC" id="2.3.2.23"/>
    </reaction>
</comment>
<dbReference type="SMART" id="SM00212">
    <property type="entry name" value="UBCc"/>
    <property type="match status" value="1"/>
</dbReference>
<dbReference type="InterPro" id="IPR016135">
    <property type="entry name" value="UBQ-conjugating_enzyme/RWD"/>
</dbReference>
<dbReference type="InterPro" id="IPR000608">
    <property type="entry name" value="UBC"/>
</dbReference>
<dbReference type="Pfam" id="PF00179">
    <property type="entry name" value="UQ_con"/>
    <property type="match status" value="1"/>
</dbReference>
<dbReference type="EC" id="2.3.2.23" evidence="3"/>
<dbReference type="GO" id="GO:0005524">
    <property type="term" value="F:ATP binding"/>
    <property type="evidence" value="ECO:0007669"/>
    <property type="project" value="UniProtKB-KW"/>
</dbReference>
<evidence type="ECO:0000259" key="8">
    <source>
        <dbReference type="PROSITE" id="PS50127"/>
    </source>
</evidence>
<organism evidence="9 10">
    <name type="scientific">Blomia tropicalis</name>
    <name type="common">Mite</name>
    <dbReference type="NCBI Taxonomy" id="40697"/>
    <lineage>
        <taxon>Eukaryota</taxon>
        <taxon>Metazoa</taxon>
        <taxon>Ecdysozoa</taxon>
        <taxon>Arthropoda</taxon>
        <taxon>Chelicerata</taxon>
        <taxon>Arachnida</taxon>
        <taxon>Acari</taxon>
        <taxon>Acariformes</taxon>
        <taxon>Sarcoptiformes</taxon>
        <taxon>Astigmata</taxon>
        <taxon>Glycyphagoidea</taxon>
        <taxon>Echimyopodidae</taxon>
        <taxon>Blomia</taxon>
    </lineage>
</organism>
<evidence type="ECO:0000256" key="1">
    <source>
        <dbReference type="ARBA" id="ARBA00000485"/>
    </source>
</evidence>
<dbReference type="OrthoDB" id="6406599at2759"/>
<evidence type="ECO:0000256" key="4">
    <source>
        <dbReference type="ARBA" id="ARBA00022679"/>
    </source>
</evidence>
<accession>A0A9Q0MHN0</accession>
<keyword evidence="7" id="KW-0067">ATP-binding</keyword>
<comment type="pathway">
    <text evidence="2">Protein modification; protein ubiquitination.</text>
</comment>
<dbReference type="SUPFAM" id="SSF54495">
    <property type="entry name" value="UBC-like"/>
    <property type="match status" value="1"/>
</dbReference>
<dbReference type="PROSITE" id="PS50127">
    <property type="entry name" value="UBC_2"/>
    <property type="match status" value="1"/>
</dbReference>
<dbReference type="EMBL" id="JAPWDV010000001">
    <property type="protein sequence ID" value="KAJ6225283.1"/>
    <property type="molecule type" value="Genomic_DNA"/>
</dbReference>
<dbReference type="InterPro" id="IPR050113">
    <property type="entry name" value="Ub_conjugating_enzyme"/>
</dbReference>
<evidence type="ECO:0000256" key="6">
    <source>
        <dbReference type="ARBA" id="ARBA00022786"/>
    </source>
</evidence>
<protein>
    <recommendedName>
        <fullName evidence="3">E2 ubiquitin-conjugating enzyme</fullName>
        <ecNumber evidence="3">2.3.2.23</ecNumber>
    </recommendedName>
</protein>
<dbReference type="Gene3D" id="3.10.110.10">
    <property type="entry name" value="Ubiquitin Conjugating Enzyme"/>
    <property type="match status" value="1"/>
</dbReference>
<name>A0A9Q0MHN0_BLOTA</name>
<dbReference type="PANTHER" id="PTHR24067">
    <property type="entry name" value="UBIQUITIN-CONJUGATING ENZYME E2"/>
    <property type="match status" value="1"/>
</dbReference>
<evidence type="ECO:0000313" key="10">
    <source>
        <dbReference type="Proteomes" id="UP001142055"/>
    </source>
</evidence>
<dbReference type="FunFam" id="3.10.110.10:FF:000101">
    <property type="entry name" value="Ubiquitin-conjugating enzyme E2 D2"/>
    <property type="match status" value="1"/>
</dbReference>
<evidence type="ECO:0000256" key="2">
    <source>
        <dbReference type="ARBA" id="ARBA00004906"/>
    </source>
</evidence>
<keyword evidence="5" id="KW-0547">Nucleotide-binding</keyword>
<keyword evidence="4" id="KW-0808">Transferase</keyword>
<feature type="domain" description="UBC core" evidence="8">
    <location>
        <begin position="2"/>
        <end position="149"/>
    </location>
</feature>
<keyword evidence="10" id="KW-1185">Reference proteome</keyword>
<reference evidence="9" key="1">
    <citation type="submission" date="2022-12" db="EMBL/GenBank/DDBJ databases">
        <title>Genome assemblies of Blomia tropicalis.</title>
        <authorList>
            <person name="Cui Y."/>
        </authorList>
    </citation>
    <scope>NUCLEOTIDE SEQUENCE</scope>
    <source>
        <tissue evidence="9">Adult mites</tissue>
    </source>
</reference>
<evidence type="ECO:0000313" key="9">
    <source>
        <dbReference type="EMBL" id="KAJ6225283.1"/>
    </source>
</evidence>